<dbReference type="Proteomes" id="UP000789920">
    <property type="component" value="Unassembled WGS sequence"/>
</dbReference>
<protein>
    <submittedName>
        <fullName evidence="1">30685_t:CDS:1</fullName>
    </submittedName>
</protein>
<evidence type="ECO:0000313" key="2">
    <source>
        <dbReference type="Proteomes" id="UP000789920"/>
    </source>
</evidence>
<keyword evidence="2" id="KW-1185">Reference proteome</keyword>
<organism evidence="1 2">
    <name type="scientific">Racocetra persica</name>
    <dbReference type="NCBI Taxonomy" id="160502"/>
    <lineage>
        <taxon>Eukaryota</taxon>
        <taxon>Fungi</taxon>
        <taxon>Fungi incertae sedis</taxon>
        <taxon>Mucoromycota</taxon>
        <taxon>Glomeromycotina</taxon>
        <taxon>Glomeromycetes</taxon>
        <taxon>Diversisporales</taxon>
        <taxon>Gigasporaceae</taxon>
        <taxon>Racocetra</taxon>
    </lineage>
</organism>
<name>A0ACA9REZ1_9GLOM</name>
<evidence type="ECO:0000313" key="1">
    <source>
        <dbReference type="EMBL" id="CAG8791096.1"/>
    </source>
</evidence>
<accession>A0ACA9REZ1</accession>
<comment type="caution">
    <text evidence="1">The sequence shown here is derived from an EMBL/GenBank/DDBJ whole genome shotgun (WGS) entry which is preliminary data.</text>
</comment>
<gene>
    <name evidence="1" type="ORF">RPERSI_LOCUS19168</name>
</gene>
<dbReference type="EMBL" id="CAJVQC010052033">
    <property type="protein sequence ID" value="CAG8791096.1"/>
    <property type="molecule type" value="Genomic_DNA"/>
</dbReference>
<reference evidence="1" key="1">
    <citation type="submission" date="2021-06" db="EMBL/GenBank/DDBJ databases">
        <authorList>
            <person name="Kallberg Y."/>
            <person name="Tangrot J."/>
            <person name="Rosling A."/>
        </authorList>
    </citation>
    <scope>NUCLEOTIDE SEQUENCE</scope>
    <source>
        <strain evidence="1">MA461A</strain>
    </source>
</reference>
<sequence>MKIFTNNFEGTSYSNLRSKNAPLKKFDVYSEDETKRFLTK</sequence>
<proteinExistence type="predicted"/>
<feature type="non-terminal residue" evidence="1">
    <location>
        <position position="40"/>
    </location>
</feature>